<gene>
    <name evidence="1" type="ORF">ACFPTP_16085</name>
</gene>
<protein>
    <submittedName>
        <fullName evidence="1">Uncharacterized protein</fullName>
    </submittedName>
</protein>
<comment type="caution">
    <text evidence="1">The sequence shown here is derived from an EMBL/GenBank/DDBJ whole genome shotgun (WGS) entry which is preliminary data.</text>
</comment>
<dbReference type="EMBL" id="JBHSNP010000029">
    <property type="protein sequence ID" value="MFC5604755.1"/>
    <property type="molecule type" value="Genomic_DNA"/>
</dbReference>
<dbReference type="RefSeq" id="WP_381446890.1">
    <property type="nucleotide sequence ID" value="NZ_JBHSNP010000029.1"/>
</dbReference>
<evidence type="ECO:0000313" key="1">
    <source>
        <dbReference type="EMBL" id="MFC5604755.1"/>
    </source>
</evidence>
<keyword evidence="2" id="KW-1185">Reference proteome</keyword>
<sequence>MKSKELASLLRKTADILDCFEGQKFDEALDAILQLVKQNSTFQKEVTKRKKDDETIDYTNIITNMYQMSGEELNVYLSTNNALKTKKSLLALAKELSLSTSTRQTKDVIQHSIIKYFERRKMDDFIRTERNR</sequence>
<dbReference type="Proteomes" id="UP001596071">
    <property type="component" value="Unassembled WGS sequence"/>
</dbReference>
<accession>A0ABW0U3J7</accession>
<proteinExistence type="predicted"/>
<organism evidence="1 2">
    <name type="scientific">Sporosarcina koreensis</name>
    <dbReference type="NCBI Taxonomy" id="334735"/>
    <lineage>
        <taxon>Bacteria</taxon>
        <taxon>Bacillati</taxon>
        <taxon>Bacillota</taxon>
        <taxon>Bacilli</taxon>
        <taxon>Bacillales</taxon>
        <taxon>Caryophanaceae</taxon>
        <taxon>Sporosarcina</taxon>
    </lineage>
</organism>
<reference evidence="2" key="1">
    <citation type="journal article" date="2019" name="Int. J. Syst. Evol. Microbiol.">
        <title>The Global Catalogue of Microorganisms (GCM) 10K type strain sequencing project: providing services to taxonomists for standard genome sequencing and annotation.</title>
        <authorList>
            <consortium name="The Broad Institute Genomics Platform"/>
            <consortium name="The Broad Institute Genome Sequencing Center for Infectious Disease"/>
            <person name="Wu L."/>
            <person name="Ma J."/>
        </authorList>
    </citation>
    <scope>NUCLEOTIDE SEQUENCE [LARGE SCALE GENOMIC DNA]</scope>
    <source>
        <strain evidence="2">KACC 11299</strain>
    </source>
</reference>
<name>A0ABW0U3J7_9BACL</name>
<evidence type="ECO:0000313" key="2">
    <source>
        <dbReference type="Proteomes" id="UP001596071"/>
    </source>
</evidence>